<dbReference type="EMBL" id="CP003273">
    <property type="protein sequence ID" value="AGK99688.1"/>
    <property type="molecule type" value="Genomic_DNA"/>
</dbReference>
<dbReference type="HOGENOM" id="CLU_007041_3_1_9"/>
<dbReference type="STRING" id="767817.Desgi_0074"/>
<evidence type="ECO:0000313" key="4">
    <source>
        <dbReference type="Proteomes" id="UP000013520"/>
    </source>
</evidence>
<dbReference type="PANTHER" id="PTHR43849">
    <property type="entry name" value="BLL3936 PROTEIN"/>
    <property type="match status" value="1"/>
</dbReference>
<feature type="transmembrane region" description="Helical" evidence="1">
    <location>
        <begin position="322"/>
        <end position="346"/>
    </location>
</feature>
<feature type="transmembrane region" description="Helical" evidence="1">
    <location>
        <begin position="583"/>
        <end position="604"/>
    </location>
</feature>
<dbReference type="InterPro" id="IPR010656">
    <property type="entry name" value="DctM"/>
</dbReference>
<dbReference type="PANTHER" id="PTHR43849:SF2">
    <property type="entry name" value="BLL3936 PROTEIN"/>
    <property type="match status" value="1"/>
</dbReference>
<dbReference type="InterPro" id="IPR011853">
    <property type="entry name" value="TRAP_DctM-Dct_fused"/>
</dbReference>
<dbReference type="AlphaFoldDB" id="R4KAU8"/>
<feature type="transmembrane region" description="Helical" evidence="1">
    <location>
        <begin position="496"/>
        <end position="522"/>
    </location>
</feature>
<feature type="transmembrane region" description="Helical" evidence="1">
    <location>
        <begin position="461"/>
        <end position="484"/>
    </location>
</feature>
<feature type="transmembrane region" description="Helical" evidence="1">
    <location>
        <begin position="105"/>
        <end position="124"/>
    </location>
</feature>
<feature type="transmembrane region" description="Helical" evidence="1">
    <location>
        <begin position="395"/>
        <end position="411"/>
    </location>
</feature>
<dbReference type="Proteomes" id="UP000013520">
    <property type="component" value="Chromosome"/>
</dbReference>
<feature type="transmembrane region" description="Helical" evidence="1">
    <location>
        <begin position="130"/>
        <end position="152"/>
    </location>
</feature>
<keyword evidence="1" id="KW-0472">Membrane</keyword>
<feature type="transmembrane region" description="Helical" evidence="1">
    <location>
        <begin position="633"/>
        <end position="649"/>
    </location>
</feature>
<feature type="transmembrane region" description="Helical" evidence="1">
    <location>
        <begin position="611"/>
        <end position="627"/>
    </location>
</feature>
<proteinExistence type="predicted"/>
<name>R4KAU8_9FIRM</name>
<keyword evidence="4" id="KW-1185">Reference proteome</keyword>
<dbReference type="KEGG" id="dgi:Desgi_0074"/>
<keyword evidence="1" id="KW-0812">Transmembrane</keyword>
<feature type="transmembrane region" description="Helical" evidence="1">
    <location>
        <begin position="76"/>
        <end position="93"/>
    </location>
</feature>
<dbReference type="Pfam" id="PF06808">
    <property type="entry name" value="DctM"/>
    <property type="match status" value="1"/>
</dbReference>
<feature type="transmembrane region" description="Helical" evidence="1">
    <location>
        <begin position="432"/>
        <end position="455"/>
    </location>
</feature>
<feature type="transmembrane region" description="Helical" evidence="1">
    <location>
        <begin position="48"/>
        <end position="70"/>
    </location>
</feature>
<feature type="transmembrane region" description="Helical" evidence="1">
    <location>
        <begin position="292"/>
        <end position="316"/>
    </location>
</feature>
<feature type="transmembrane region" description="Helical" evidence="1">
    <location>
        <begin position="159"/>
        <end position="178"/>
    </location>
</feature>
<feature type="transmembrane region" description="Helical" evidence="1">
    <location>
        <begin position="528"/>
        <end position="545"/>
    </location>
</feature>
<evidence type="ECO:0000313" key="3">
    <source>
        <dbReference type="EMBL" id="AGK99688.1"/>
    </source>
</evidence>
<organism evidence="3 4">
    <name type="scientific">Desulfoscipio gibsoniae DSM 7213</name>
    <dbReference type="NCBI Taxonomy" id="767817"/>
    <lineage>
        <taxon>Bacteria</taxon>
        <taxon>Bacillati</taxon>
        <taxon>Bacillota</taxon>
        <taxon>Clostridia</taxon>
        <taxon>Eubacteriales</taxon>
        <taxon>Desulfallaceae</taxon>
        <taxon>Desulfoscipio</taxon>
    </lineage>
</organism>
<accession>R4KAU8</accession>
<dbReference type="eggNOG" id="COG4666">
    <property type="taxonomic scope" value="Bacteria"/>
</dbReference>
<feature type="transmembrane region" description="Helical" evidence="1">
    <location>
        <begin position="552"/>
        <end position="571"/>
    </location>
</feature>
<dbReference type="NCBIfam" id="TIGR02123">
    <property type="entry name" value="TRAP_fused"/>
    <property type="match status" value="1"/>
</dbReference>
<protein>
    <submittedName>
        <fullName evidence="3">TRAP transporter, 4TM/12TM fusion protein</fullName>
    </submittedName>
</protein>
<evidence type="ECO:0000256" key="1">
    <source>
        <dbReference type="SAM" id="Phobius"/>
    </source>
</evidence>
<feature type="domain" description="TRAP C4-dicarboxylate transport system permease DctM subunit" evidence="2">
    <location>
        <begin position="144"/>
        <end position="574"/>
    </location>
</feature>
<feature type="transmembrane region" description="Helical" evidence="1">
    <location>
        <begin position="198"/>
        <end position="224"/>
    </location>
</feature>
<evidence type="ECO:0000259" key="2">
    <source>
        <dbReference type="Pfam" id="PF06808"/>
    </source>
</evidence>
<keyword evidence="1" id="KW-1133">Transmembrane helix</keyword>
<gene>
    <name evidence="3" type="ORF">Desgi_0074</name>
</gene>
<reference evidence="3 4" key="1">
    <citation type="submission" date="2012-01" db="EMBL/GenBank/DDBJ databases">
        <title>Complete sequence of Desulfotomaculum gibsoniae DSM 7213.</title>
        <authorList>
            <consortium name="US DOE Joint Genome Institute"/>
            <person name="Lucas S."/>
            <person name="Han J."/>
            <person name="Lapidus A."/>
            <person name="Cheng J.-F."/>
            <person name="Goodwin L."/>
            <person name="Pitluck S."/>
            <person name="Peters L."/>
            <person name="Ovchinnikova G."/>
            <person name="Teshima H."/>
            <person name="Detter J.C."/>
            <person name="Han C."/>
            <person name="Tapia R."/>
            <person name="Land M."/>
            <person name="Hauser L."/>
            <person name="Kyrpides N."/>
            <person name="Ivanova N."/>
            <person name="Pagani I."/>
            <person name="Parshina S."/>
            <person name="Plugge C."/>
            <person name="Muyzer G."/>
            <person name="Kuever J."/>
            <person name="Ivanova A."/>
            <person name="Nazina T."/>
            <person name="Klenk H.-P."/>
            <person name="Brambilla E."/>
            <person name="Spring S."/>
            <person name="Stams A.F."/>
            <person name="Woyke T."/>
        </authorList>
    </citation>
    <scope>NUCLEOTIDE SEQUENCE [LARGE SCALE GENOMIC DNA]</scope>
    <source>
        <strain evidence="3 4">DSM 7213</strain>
    </source>
</reference>
<sequence>MSNKNEPGKNELGKTVESSMTEQEMEKMIEQFEGVTNKRDLKGPLGKFIALIAALFTLYFMWQGAFGVSAPEASRGIYVGISMFLCLLIYPATKKSPGHKISVMDGILGALVIMVMLYFIIMYPQMSYRAGFVTTPDLIMGIIAIVLALETVRRVTGKVLFLVTVCFLAYGYLGPYFPGILSHKGFSISRMAGFMYSSLYGMFGSVASIFSSFVFLFITFGTFLEASGAGRFFIDLPYALLGRARGGPAKVAVLASGFMGSINGSATANVVTTGTFTIPLMMKVGYKPHMSGAIEAVASTGGMIMPPIMGAGAFIMAEFTGIPYWDIVVVSIIPAALYYFYLYLMVDFQAQNLGLKGLPKEELPDPKKIFKEGWYYIVPIGVIIYMLVAGYSPPMAAVIGCVLTVACSYLNKNTRMSPKDIYNALTKAAISSLIVGSTVAAIGIIIGVVYLTGLGLKFTDIILSLSGGFLPLAIVFVGIASYALGMGVTATTSYIILGVLAAPALQELGVGLLAAHLIVFWVTQIANINPPVCLAAFAAAAIAKAEPMKTGITALIFAQPLYIMPFIFAYVPAMLLEGEIGVIIRAVLSVTIGFYFAASFFQAWMVRKVRFIERLLIAGIAVMLLLAHPTTDYIGFIAAIVMFVFLFITRDKTFGKTTTSSKATT</sequence>